<gene>
    <name evidence="4" type="ORF">Q8F55_004780</name>
</gene>
<evidence type="ECO:0000259" key="3">
    <source>
        <dbReference type="SMART" id="SM00198"/>
    </source>
</evidence>
<evidence type="ECO:0000256" key="1">
    <source>
        <dbReference type="SAM" id="MobiDB-lite"/>
    </source>
</evidence>
<dbReference type="GeneID" id="95985823"/>
<protein>
    <recommendedName>
        <fullName evidence="3">SCP domain-containing protein</fullName>
    </recommendedName>
</protein>
<dbReference type="EMBL" id="JBBXJM010000004">
    <property type="protein sequence ID" value="KAL1407983.1"/>
    <property type="molecule type" value="Genomic_DNA"/>
</dbReference>
<comment type="caution">
    <text evidence="4">The sequence shown here is derived from an EMBL/GenBank/DDBJ whole genome shotgun (WGS) entry which is preliminary data.</text>
</comment>
<dbReference type="SUPFAM" id="SSF55797">
    <property type="entry name" value="PR-1-like"/>
    <property type="match status" value="1"/>
</dbReference>
<feature type="signal peptide" evidence="2">
    <location>
        <begin position="1"/>
        <end position="17"/>
    </location>
</feature>
<keyword evidence="5" id="KW-1185">Reference proteome</keyword>
<dbReference type="Pfam" id="PF00188">
    <property type="entry name" value="CAP"/>
    <property type="match status" value="1"/>
</dbReference>
<evidence type="ECO:0000313" key="4">
    <source>
        <dbReference type="EMBL" id="KAL1407983.1"/>
    </source>
</evidence>
<feature type="region of interest" description="Disordered" evidence="1">
    <location>
        <begin position="17"/>
        <end position="65"/>
    </location>
</feature>
<accession>A0ABR3Q020</accession>
<organism evidence="4 5">
    <name type="scientific">Vanrija albida</name>
    <dbReference type="NCBI Taxonomy" id="181172"/>
    <lineage>
        <taxon>Eukaryota</taxon>
        <taxon>Fungi</taxon>
        <taxon>Dikarya</taxon>
        <taxon>Basidiomycota</taxon>
        <taxon>Agaricomycotina</taxon>
        <taxon>Tremellomycetes</taxon>
        <taxon>Trichosporonales</taxon>
        <taxon>Trichosporonaceae</taxon>
        <taxon>Vanrija</taxon>
    </lineage>
</organism>
<feature type="compositionally biased region" description="Low complexity" evidence="1">
    <location>
        <begin position="36"/>
        <end position="64"/>
    </location>
</feature>
<keyword evidence="2" id="KW-0732">Signal</keyword>
<feature type="domain" description="SCP" evidence="3">
    <location>
        <begin position="118"/>
        <end position="249"/>
    </location>
</feature>
<dbReference type="Gene3D" id="3.40.33.10">
    <property type="entry name" value="CAP"/>
    <property type="match status" value="1"/>
</dbReference>
<name>A0ABR3Q020_9TREE</name>
<dbReference type="InterPro" id="IPR035940">
    <property type="entry name" value="CAP_sf"/>
</dbReference>
<reference evidence="4 5" key="1">
    <citation type="submission" date="2023-08" db="EMBL/GenBank/DDBJ databases">
        <title>Annotated Genome Sequence of Vanrija albida AlHP1.</title>
        <authorList>
            <person name="Herzog R."/>
        </authorList>
    </citation>
    <scope>NUCLEOTIDE SEQUENCE [LARGE SCALE GENOMIC DNA]</scope>
    <source>
        <strain evidence="4 5">AlHP1</strain>
    </source>
</reference>
<dbReference type="InterPro" id="IPR014044">
    <property type="entry name" value="CAP_dom"/>
</dbReference>
<dbReference type="RefSeq" id="XP_069207927.1">
    <property type="nucleotide sequence ID" value="XM_069353285.1"/>
</dbReference>
<sequence>MKFSPLVLLALATAANAAPAARDNSGKCRPKSDALPGSSSKPSGTGSPSTAASSATPSSSANSTDCNIPEIGNQSYFLDPNVVVQMPPSRGLDPNVTELVVPEGSLGINPDGGLPPDDPIALILLERINQFRSIYKAPPMFWNQTISGYAVGFGKKCVFEHFMQGDGLFGEVLLDFGPLDKADLAYQAKRWIDGWMIEGKQWDYNNQKPVEGQATGHWEVLTDPWNNQVGCGWAACGKIYCDVGKNFTDIWAHQVPQTKERVWPQTCEKIPWAWYIEPNQPNKVYPDTW</sequence>
<dbReference type="Proteomes" id="UP001565368">
    <property type="component" value="Unassembled WGS sequence"/>
</dbReference>
<feature type="chain" id="PRO_5045241490" description="SCP domain-containing protein" evidence="2">
    <location>
        <begin position="18"/>
        <end position="289"/>
    </location>
</feature>
<evidence type="ECO:0000313" key="5">
    <source>
        <dbReference type="Proteomes" id="UP001565368"/>
    </source>
</evidence>
<proteinExistence type="predicted"/>
<dbReference type="SMART" id="SM00198">
    <property type="entry name" value="SCP"/>
    <property type="match status" value="1"/>
</dbReference>
<evidence type="ECO:0000256" key="2">
    <source>
        <dbReference type="SAM" id="SignalP"/>
    </source>
</evidence>